<sequence>MGNVTFRDYPASKRQYYRDRTRCTRPRLGGEAFEKVLETLNIHQVKTVAMINKHYFNAVRQYFLDFPTLSIDLDKHKICLSRRPCNCSKSMCGHRVIRKIQTWVDLIKVGLVDIDKIYIHGKRVGYVFQQYKGINKIMGNLNRVIEVYIDLQDSATGGFFQSIHNLVVRCNNPGKPMVIFFKNGDIDSCPINVPPFLPTYTNLLRFDQSVFPEVSDGKLNKFLLDNDLHQYNVAERRRQARLAAMREQEWVFGVEFNFDNLGAMDFADDVSVDGDQLFDEDDVVEEMLMRFEDEMVEMEPDDFDDMLFFH</sequence>
<evidence type="ECO:0000313" key="2">
    <source>
        <dbReference type="Proteomes" id="UP000614601"/>
    </source>
</evidence>
<dbReference type="Proteomes" id="UP000783686">
    <property type="component" value="Unassembled WGS sequence"/>
</dbReference>
<evidence type="ECO:0000313" key="1">
    <source>
        <dbReference type="EMBL" id="CAD5227682.1"/>
    </source>
</evidence>
<dbReference type="AlphaFoldDB" id="A0A811LKP4"/>
<name>A0A811LKP4_9BILA</name>
<proteinExistence type="predicted"/>
<dbReference type="OrthoDB" id="5901941at2759"/>
<dbReference type="EMBL" id="CAJFCW020000006">
    <property type="protein sequence ID" value="CAG9123498.1"/>
    <property type="molecule type" value="Genomic_DNA"/>
</dbReference>
<comment type="caution">
    <text evidence="1">The sequence shown here is derived from an EMBL/GenBank/DDBJ whole genome shotgun (WGS) entry which is preliminary data.</text>
</comment>
<keyword evidence="2" id="KW-1185">Reference proteome</keyword>
<reference evidence="1" key="1">
    <citation type="submission" date="2020-09" db="EMBL/GenBank/DDBJ databases">
        <authorList>
            <person name="Kikuchi T."/>
        </authorList>
    </citation>
    <scope>NUCLEOTIDE SEQUENCE</scope>
    <source>
        <strain evidence="1">SH1</strain>
    </source>
</reference>
<accession>A0A811LKP4</accession>
<protein>
    <submittedName>
        <fullName evidence="1">Uncharacterized protein</fullName>
    </submittedName>
</protein>
<gene>
    <name evidence="1" type="ORF">BOKJ2_LOCUS12295</name>
</gene>
<organism evidence="1 2">
    <name type="scientific">Bursaphelenchus okinawaensis</name>
    <dbReference type="NCBI Taxonomy" id="465554"/>
    <lineage>
        <taxon>Eukaryota</taxon>
        <taxon>Metazoa</taxon>
        <taxon>Ecdysozoa</taxon>
        <taxon>Nematoda</taxon>
        <taxon>Chromadorea</taxon>
        <taxon>Rhabditida</taxon>
        <taxon>Tylenchina</taxon>
        <taxon>Tylenchomorpha</taxon>
        <taxon>Aphelenchoidea</taxon>
        <taxon>Aphelenchoididae</taxon>
        <taxon>Bursaphelenchus</taxon>
    </lineage>
</organism>
<dbReference type="Proteomes" id="UP000614601">
    <property type="component" value="Unassembled WGS sequence"/>
</dbReference>
<dbReference type="EMBL" id="CAJFDH010000006">
    <property type="protein sequence ID" value="CAD5227682.1"/>
    <property type="molecule type" value="Genomic_DNA"/>
</dbReference>